<dbReference type="EnsemblMetazoa" id="G6165.4">
    <property type="protein sequence ID" value="G6165.4:cds"/>
    <property type="gene ID" value="G6165"/>
</dbReference>
<organism evidence="7 8">
    <name type="scientific">Magallana gigas</name>
    <name type="common">Pacific oyster</name>
    <name type="synonym">Crassostrea gigas</name>
    <dbReference type="NCBI Taxonomy" id="29159"/>
    <lineage>
        <taxon>Eukaryota</taxon>
        <taxon>Metazoa</taxon>
        <taxon>Spiralia</taxon>
        <taxon>Lophotrochozoa</taxon>
        <taxon>Mollusca</taxon>
        <taxon>Bivalvia</taxon>
        <taxon>Autobranchia</taxon>
        <taxon>Pteriomorphia</taxon>
        <taxon>Ostreida</taxon>
        <taxon>Ostreoidea</taxon>
        <taxon>Ostreidae</taxon>
        <taxon>Magallana</taxon>
    </lineage>
</organism>
<evidence type="ECO:0000259" key="6">
    <source>
        <dbReference type="PROSITE" id="PS50871"/>
    </source>
</evidence>
<keyword evidence="2" id="KW-0964">Secreted</keyword>
<proteinExistence type="predicted"/>
<dbReference type="SMART" id="SM00110">
    <property type="entry name" value="C1Q"/>
    <property type="match status" value="1"/>
</dbReference>
<evidence type="ECO:0000256" key="5">
    <source>
        <dbReference type="SAM" id="SignalP"/>
    </source>
</evidence>
<feature type="signal peptide" evidence="5">
    <location>
        <begin position="1"/>
        <end position="23"/>
    </location>
</feature>
<keyword evidence="3 5" id="KW-0732">Signal</keyword>
<evidence type="ECO:0000256" key="1">
    <source>
        <dbReference type="ARBA" id="ARBA00004613"/>
    </source>
</evidence>
<keyword evidence="8" id="KW-1185">Reference proteome</keyword>
<dbReference type="OMA" id="RIRIQNC"/>
<accession>A0A8W8NK07</accession>
<dbReference type="AlphaFoldDB" id="A0A8W8NK07"/>
<dbReference type="PANTHER" id="PTHR22923">
    <property type="entry name" value="CEREBELLIN-RELATED"/>
    <property type="match status" value="1"/>
</dbReference>
<dbReference type="SUPFAM" id="SSF49842">
    <property type="entry name" value="TNF-like"/>
    <property type="match status" value="1"/>
</dbReference>
<evidence type="ECO:0000256" key="2">
    <source>
        <dbReference type="ARBA" id="ARBA00022525"/>
    </source>
</evidence>
<dbReference type="InterPro" id="IPR008983">
    <property type="entry name" value="Tumour_necrosis_fac-like_dom"/>
</dbReference>
<evidence type="ECO:0000313" key="8">
    <source>
        <dbReference type="Proteomes" id="UP000005408"/>
    </source>
</evidence>
<feature type="chain" id="PRO_5036451155" description="C1q domain-containing protein" evidence="5">
    <location>
        <begin position="24"/>
        <end position="273"/>
    </location>
</feature>
<reference evidence="7" key="1">
    <citation type="submission" date="2022-08" db="UniProtKB">
        <authorList>
            <consortium name="EnsemblMetazoa"/>
        </authorList>
    </citation>
    <scope>IDENTIFICATION</scope>
    <source>
        <strain evidence="7">05x7-T-G4-1.051#20</strain>
    </source>
</reference>
<feature type="domain" description="C1q" evidence="6">
    <location>
        <begin position="135"/>
        <end position="273"/>
    </location>
</feature>
<dbReference type="GO" id="GO:0005576">
    <property type="term" value="C:extracellular region"/>
    <property type="evidence" value="ECO:0007669"/>
    <property type="project" value="UniProtKB-SubCell"/>
</dbReference>
<keyword evidence="4" id="KW-0175">Coiled coil</keyword>
<evidence type="ECO:0000256" key="4">
    <source>
        <dbReference type="SAM" id="Coils"/>
    </source>
</evidence>
<dbReference type="PANTHER" id="PTHR22923:SF116">
    <property type="entry name" value="C1Q DOMAIN-CONTAINING PROTEIN"/>
    <property type="match status" value="1"/>
</dbReference>
<dbReference type="PROSITE" id="PS50871">
    <property type="entry name" value="C1Q"/>
    <property type="match status" value="1"/>
</dbReference>
<dbReference type="PRINTS" id="PR00007">
    <property type="entry name" value="COMPLEMNTC1Q"/>
</dbReference>
<comment type="subcellular location">
    <subcellularLocation>
        <location evidence="1">Secreted</location>
    </subcellularLocation>
</comment>
<dbReference type="Gene3D" id="2.60.120.40">
    <property type="match status" value="1"/>
</dbReference>
<evidence type="ECO:0000256" key="3">
    <source>
        <dbReference type="ARBA" id="ARBA00022729"/>
    </source>
</evidence>
<dbReference type="InterPro" id="IPR001073">
    <property type="entry name" value="C1q_dom"/>
</dbReference>
<sequence length="273" mass="30535">MAASECAKFCVVLFTIAIALVSASKSDIRKDVIDVQDYITLRNLVKELQVTLKVHESRFEMLENRLLQSERKTDLLVRERKRNLQVINELSRHLSGIENKEAQIKPFASKKIRRENVQEDVSKIRKERLLVAPTSPTEQVAFYVHLTTSLPSPGANQIIKFDHVMVNIGNGYHNNTGVFIVPTSGVYVFSWSIRLNGGSVHSAELVVNNETHGKVYLDSSHLDGHVSAGSIARLQVGDDVYMRVKAGVCHNRGAIFSDVCGWSSFMGWKISSL</sequence>
<name>A0A8W8NK07_MAGGI</name>
<dbReference type="Proteomes" id="UP000005408">
    <property type="component" value="Unassembled WGS sequence"/>
</dbReference>
<feature type="coiled-coil region" evidence="4">
    <location>
        <begin position="45"/>
        <end position="72"/>
    </location>
</feature>
<dbReference type="Pfam" id="PF00386">
    <property type="entry name" value="C1q"/>
    <property type="match status" value="1"/>
</dbReference>
<protein>
    <recommendedName>
        <fullName evidence="6">C1q domain-containing protein</fullName>
    </recommendedName>
</protein>
<dbReference type="OrthoDB" id="6151356at2759"/>
<evidence type="ECO:0000313" key="7">
    <source>
        <dbReference type="EnsemblMetazoa" id="G6165.4:cds"/>
    </source>
</evidence>
<dbReference type="InterPro" id="IPR050822">
    <property type="entry name" value="Cerebellin_Synaptic_Org"/>
</dbReference>